<dbReference type="GO" id="GO:0042073">
    <property type="term" value="P:intraciliary transport"/>
    <property type="evidence" value="ECO:0007669"/>
    <property type="project" value="InterPro"/>
</dbReference>
<gene>
    <name evidence="2" type="ORF">HPBE_LOCUS27213</name>
</gene>
<dbReference type="OrthoDB" id="5873193at2759"/>
<reference evidence="2 3" key="1">
    <citation type="submission" date="2018-11" db="EMBL/GenBank/DDBJ databases">
        <authorList>
            <consortium name="Pathogen Informatics"/>
        </authorList>
    </citation>
    <scope>NUCLEOTIDE SEQUENCE [LARGE SCALE GENOMIC DNA]</scope>
</reference>
<accession>A0A3P8EY75</accession>
<sequence length="163" mass="18552">MNERYRKLRELIVLEPFFFTIADVPPIKDYDFYLELFGQSGKSQSSTQTGSDDVTEETQTEEQLKEIKWTQHPAHDDYGWGSENASDVGTSSAEDYELAMFRENHLQNPRLKQFLEAAGQVVIDLILSRGRASTDITMRNRSVLAFSSGFNSFELGPIAQCKE</sequence>
<feature type="compositionally biased region" description="Low complexity" evidence="1">
    <location>
        <begin position="41"/>
        <end position="51"/>
    </location>
</feature>
<protein>
    <submittedName>
        <fullName evidence="2 4">Uncharacterized protein</fullName>
    </submittedName>
</protein>
<evidence type="ECO:0000313" key="2">
    <source>
        <dbReference type="EMBL" id="VDP61901.1"/>
    </source>
</evidence>
<dbReference type="WBParaSite" id="HPBE_0002721401-mRNA-1">
    <property type="protein sequence ID" value="HPBE_0002721401-mRNA-1"/>
    <property type="gene ID" value="HPBE_0002721401"/>
</dbReference>
<dbReference type="GO" id="GO:0005868">
    <property type="term" value="C:cytoplasmic dynein complex"/>
    <property type="evidence" value="ECO:0007669"/>
    <property type="project" value="InterPro"/>
</dbReference>
<accession>A0A183GWZ4</accession>
<keyword evidence="3" id="KW-1185">Reference proteome</keyword>
<evidence type="ECO:0000313" key="3">
    <source>
        <dbReference type="Proteomes" id="UP000050761"/>
    </source>
</evidence>
<organism evidence="3 4">
    <name type="scientific">Heligmosomoides polygyrus</name>
    <name type="common">Parasitic roundworm</name>
    <dbReference type="NCBI Taxonomy" id="6339"/>
    <lineage>
        <taxon>Eukaryota</taxon>
        <taxon>Metazoa</taxon>
        <taxon>Ecdysozoa</taxon>
        <taxon>Nematoda</taxon>
        <taxon>Chromadorea</taxon>
        <taxon>Rhabditida</taxon>
        <taxon>Rhabditina</taxon>
        <taxon>Rhabditomorpha</taxon>
        <taxon>Strongyloidea</taxon>
        <taxon>Heligmosomidae</taxon>
        <taxon>Heligmosomoides</taxon>
    </lineage>
</organism>
<dbReference type="GO" id="GO:0045504">
    <property type="term" value="F:dynein heavy chain binding"/>
    <property type="evidence" value="ECO:0007669"/>
    <property type="project" value="InterPro"/>
</dbReference>
<dbReference type="InterPro" id="IPR042505">
    <property type="entry name" value="DYNC2I1"/>
</dbReference>
<feature type="compositionally biased region" description="Basic and acidic residues" evidence="1">
    <location>
        <begin position="62"/>
        <end position="78"/>
    </location>
</feature>
<dbReference type="GO" id="GO:0005929">
    <property type="term" value="C:cilium"/>
    <property type="evidence" value="ECO:0007669"/>
    <property type="project" value="GOC"/>
</dbReference>
<dbReference type="EMBL" id="UZAH01042516">
    <property type="protein sequence ID" value="VDP61901.1"/>
    <property type="molecule type" value="Genomic_DNA"/>
</dbReference>
<dbReference type="GO" id="GO:0045503">
    <property type="term" value="F:dynein light chain binding"/>
    <property type="evidence" value="ECO:0007669"/>
    <property type="project" value="InterPro"/>
</dbReference>
<dbReference type="PANTHER" id="PTHR16022:SF0">
    <property type="entry name" value="CYTOPLASMIC DYNEIN 2 INTERMEDIATE CHAIN 1"/>
    <property type="match status" value="1"/>
</dbReference>
<dbReference type="AlphaFoldDB" id="A0A183GWZ4"/>
<reference evidence="4" key="2">
    <citation type="submission" date="2019-09" db="UniProtKB">
        <authorList>
            <consortium name="WormBaseParasite"/>
        </authorList>
    </citation>
    <scope>IDENTIFICATION</scope>
</reference>
<dbReference type="PANTHER" id="PTHR16022">
    <property type="entry name" value="WD REPEAT DOMAIN 60"/>
    <property type="match status" value="1"/>
</dbReference>
<evidence type="ECO:0000313" key="4">
    <source>
        <dbReference type="WBParaSite" id="HPBE_0002721401-mRNA-1"/>
    </source>
</evidence>
<dbReference type="Proteomes" id="UP000050761">
    <property type="component" value="Unassembled WGS sequence"/>
</dbReference>
<proteinExistence type="predicted"/>
<feature type="region of interest" description="Disordered" evidence="1">
    <location>
        <begin position="41"/>
        <end position="89"/>
    </location>
</feature>
<name>A0A183GWZ4_HELPZ</name>
<evidence type="ECO:0000256" key="1">
    <source>
        <dbReference type="SAM" id="MobiDB-lite"/>
    </source>
</evidence>